<keyword evidence="2" id="KW-1185">Reference proteome</keyword>
<organism evidence="1 2">
    <name type="scientific">Diphasiastrum complanatum</name>
    <name type="common">Issler's clubmoss</name>
    <name type="synonym">Lycopodium complanatum</name>
    <dbReference type="NCBI Taxonomy" id="34168"/>
    <lineage>
        <taxon>Eukaryota</taxon>
        <taxon>Viridiplantae</taxon>
        <taxon>Streptophyta</taxon>
        <taxon>Embryophyta</taxon>
        <taxon>Tracheophyta</taxon>
        <taxon>Lycopodiopsida</taxon>
        <taxon>Lycopodiales</taxon>
        <taxon>Lycopodiaceae</taxon>
        <taxon>Lycopodioideae</taxon>
        <taxon>Diphasiastrum</taxon>
    </lineage>
</organism>
<protein>
    <submittedName>
        <fullName evidence="1">Uncharacterized protein</fullName>
    </submittedName>
</protein>
<evidence type="ECO:0000313" key="2">
    <source>
        <dbReference type="Proteomes" id="UP001162992"/>
    </source>
</evidence>
<name>A0ACC2EES9_DIPCM</name>
<comment type="caution">
    <text evidence="1">The sequence shown here is derived from an EMBL/GenBank/DDBJ whole genome shotgun (WGS) entry which is preliminary data.</text>
</comment>
<gene>
    <name evidence="1" type="ORF">O6H91_02G046100</name>
</gene>
<proteinExistence type="predicted"/>
<reference evidence="2" key="1">
    <citation type="journal article" date="2024" name="Proc. Natl. Acad. Sci. U.S.A.">
        <title>Extraordinary preservation of gene collinearity over three hundred million years revealed in homosporous lycophytes.</title>
        <authorList>
            <person name="Li C."/>
            <person name="Wickell D."/>
            <person name="Kuo L.Y."/>
            <person name="Chen X."/>
            <person name="Nie B."/>
            <person name="Liao X."/>
            <person name="Peng D."/>
            <person name="Ji J."/>
            <person name="Jenkins J."/>
            <person name="Williams M."/>
            <person name="Shu S."/>
            <person name="Plott C."/>
            <person name="Barry K."/>
            <person name="Rajasekar S."/>
            <person name="Grimwood J."/>
            <person name="Han X."/>
            <person name="Sun S."/>
            <person name="Hou Z."/>
            <person name="He W."/>
            <person name="Dai G."/>
            <person name="Sun C."/>
            <person name="Schmutz J."/>
            <person name="Leebens-Mack J.H."/>
            <person name="Li F.W."/>
            <person name="Wang L."/>
        </authorList>
    </citation>
    <scope>NUCLEOTIDE SEQUENCE [LARGE SCALE GENOMIC DNA]</scope>
    <source>
        <strain evidence="2">cv. PW_Plant_1</strain>
    </source>
</reference>
<accession>A0ACC2EES9</accession>
<sequence length="425" mass="46862">MPRASCADFPGCPPFRAICGDALGFIKVIEAQAEKPVPQVVARWGEPSPGDSITCMSFTGNSSCGLAVARKTGVVDVLDPGNGVVHSRLHTTMMSTNSSCEASLSDKVADNPVVGGLHLFKETSSWSKAVLTCTQTGQVALQSVKLEKELYQLDSEVWEDEKDYLRAKWTVCKSGEVLCSKVDSHERYALFGGRGVELNLWDIENQSKLWDAKSPRRDNLGIYLQTWVTAAVFMSKDDHRKVVVGSGHHQLRLYDVGAQRRPVLTFDFGESPIRALAEDLDGNTVYVGNGSGNLASFDMRIGKMLGGFKGKCAGSIRSISRHPELPLLASCGLDRYLRIHNTVSRQLLALVFLKQQLGSVTFDNNDYSQLSLSMKKGSDQAGDEDGFIEDLEMQEVQDRSKPKRKRLTGKRQSRHDPFLKTSKKN</sequence>
<dbReference type="Proteomes" id="UP001162992">
    <property type="component" value="Chromosome 2"/>
</dbReference>
<evidence type="ECO:0000313" key="1">
    <source>
        <dbReference type="EMBL" id="KAJ7565064.1"/>
    </source>
</evidence>
<dbReference type="EMBL" id="CM055093">
    <property type="protein sequence ID" value="KAJ7565064.1"/>
    <property type="molecule type" value="Genomic_DNA"/>
</dbReference>